<sequence>MLRRAAAVVVVVASITCVSPARADAADPPGWTPVFSQSFDDAGALPSGCSAYDGAPDGTQAGYFRPEAVTVSDGRLRLALHRRAYGGKPYVTGEVRCLGATQQYGRYEFRARVPTGAGIESVVMLRPVDGQARDVSQLAILARPGDETAVVSNGNGSGTSTKMLPGTFSDWHTYVIEWAPSGFRISVDGRERSADPAVSTQPRWFGFAVTTGDKAGTPTAATALPAEFEVDYLRIWAFAPVSSAPAVASSPTTVEGALPPGGAPPRRWSLWLAVSAIVMSGLALFVLVVRKTRPRRPPSSHRI</sequence>
<keyword evidence="1" id="KW-0472">Membrane</keyword>
<dbReference type="SUPFAM" id="SSF49899">
    <property type="entry name" value="Concanavalin A-like lectins/glucanases"/>
    <property type="match status" value="1"/>
</dbReference>
<dbReference type="InterPro" id="IPR000757">
    <property type="entry name" value="Beta-glucanase-like"/>
</dbReference>
<dbReference type="EMBL" id="CP073720">
    <property type="protein sequence ID" value="UWP83830.1"/>
    <property type="molecule type" value="Genomic_DNA"/>
</dbReference>
<evidence type="ECO:0000256" key="1">
    <source>
        <dbReference type="SAM" id="Phobius"/>
    </source>
</evidence>
<keyword evidence="2" id="KW-0732">Signal</keyword>
<dbReference type="Proteomes" id="UP001059617">
    <property type="component" value="Chromosome"/>
</dbReference>
<evidence type="ECO:0000256" key="2">
    <source>
        <dbReference type="SAM" id="SignalP"/>
    </source>
</evidence>
<feature type="signal peptide" evidence="2">
    <location>
        <begin position="1"/>
        <end position="23"/>
    </location>
</feature>
<keyword evidence="4" id="KW-0378">Hydrolase</keyword>
<dbReference type="Gene3D" id="2.60.120.200">
    <property type="match status" value="1"/>
</dbReference>
<dbReference type="RefSeq" id="WP_259861635.1">
    <property type="nucleotide sequence ID" value="NZ_BAAAST010000019.1"/>
</dbReference>
<name>A0ABY5W1P0_9ACTN</name>
<keyword evidence="1" id="KW-0812">Transmembrane</keyword>
<evidence type="ECO:0000313" key="5">
    <source>
        <dbReference type="Proteomes" id="UP001059617"/>
    </source>
</evidence>
<keyword evidence="5" id="KW-1185">Reference proteome</keyword>
<protein>
    <submittedName>
        <fullName evidence="4">Glycoside hydrolase family 16 protein</fullName>
    </submittedName>
</protein>
<dbReference type="Pfam" id="PF00722">
    <property type="entry name" value="Glyco_hydro_16"/>
    <property type="match status" value="1"/>
</dbReference>
<evidence type="ECO:0000259" key="3">
    <source>
        <dbReference type="Pfam" id="PF00722"/>
    </source>
</evidence>
<reference evidence="4" key="1">
    <citation type="submission" date="2021-04" db="EMBL/GenBank/DDBJ databases">
        <authorList>
            <person name="Hartkoorn R.C."/>
            <person name="Beaudoing E."/>
            <person name="Hot D."/>
        </authorList>
    </citation>
    <scope>NUCLEOTIDE SEQUENCE</scope>
    <source>
        <strain evidence="4">NRRL B-16292</strain>
    </source>
</reference>
<dbReference type="InterPro" id="IPR013320">
    <property type="entry name" value="ConA-like_dom_sf"/>
</dbReference>
<feature type="chain" id="PRO_5045543458" evidence="2">
    <location>
        <begin position="24"/>
        <end position="303"/>
    </location>
</feature>
<dbReference type="GO" id="GO:0016787">
    <property type="term" value="F:hydrolase activity"/>
    <property type="evidence" value="ECO:0007669"/>
    <property type="project" value="UniProtKB-KW"/>
</dbReference>
<reference evidence="4" key="2">
    <citation type="submission" date="2022-09" db="EMBL/GenBank/DDBJ databases">
        <title>Biosynthetic gene clusters of Dactylosporangioum fulvum.</title>
        <authorList>
            <person name="Caradec T."/>
        </authorList>
    </citation>
    <scope>NUCLEOTIDE SEQUENCE</scope>
    <source>
        <strain evidence="4">NRRL B-16292</strain>
    </source>
</reference>
<dbReference type="CDD" id="cd00413">
    <property type="entry name" value="Glyco_hydrolase_16"/>
    <property type="match status" value="1"/>
</dbReference>
<keyword evidence="1" id="KW-1133">Transmembrane helix</keyword>
<accession>A0ABY5W1P0</accession>
<feature type="transmembrane region" description="Helical" evidence="1">
    <location>
        <begin position="268"/>
        <end position="289"/>
    </location>
</feature>
<feature type="domain" description="GH16" evidence="3">
    <location>
        <begin position="67"/>
        <end position="190"/>
    </location>
</feature>
<evidence type="ECO:0000313" key="4">
    <source>
        <dbReference type="EMBL" id="UWP83830.1"/>
    </source>
</evidence>
<gene>
    <name evidence="4" type="ORF">Dfulv_06100</name>
</gene>
<organism evidence="4 5">
    <name type="scientific">Dactylosporangium fulvum</name>
    <dbReference type="NCBI Taxonomy" id="53359"/>
    <lineage>
        <taxon>Bacteria</taxon>
        <taxon>Bacillati</taxon>
        <taxon>Actinomycetota</taxon>
        <taxon>Actinomycetes</taxon>
        <taxon>Micromonosporales</taxon>
        <taxon>Micromonosporaceae</taxon>
        <taxon>Dactylosporangium</taxon>
    </lineage>
</organism>
<proteinExistence type="predicted"/>